<sequence>MKKRSKIIALVTTLCLCLSLFVVGVLAATSAKFNVTSTLNFTADGVYVMVDASLKQGADVSSAAVLTEGAPTGQPTFKAYSYPRASGQDYPNGEPSTTYFVNQSGVQADTWAIGDINYTSTNKVVVYEFTVSNYSPFEVQGTVQGISEALATYVEQGQLTITTYTGTSSSSATATGSPTYSFTIPARTNETTPGTTCYKIAVTLNDFMNSLATGEIEMDVSFTEKQAINLNGITYTGENHATLAPSSSNNFIGGANTGSSATWSGLQASLTETNKAVKYRMEVTNNTEAGIKGVGNFTIANQTTPEPSLVAGGVNTYEFTNYTVTEYAQYIQNIQPNDTQVYELVVELNQSATSATINVSISFDFTDDKMYQIEWEGNTYNYVNMGKYPQRYVGNTMNVKLEALLSSNDASLVETGKIYTTFNDCNLPSSTSAKDATPILVESKEYTYIDGNTYVRMETPDFYSSSYTYMNGETVTNQASWYKVEPIQWRVLNPTEIETENAVLLSELALSANTSFYPTSTTSYGDINNYARSDNAIRNYLTTYFYNQALTSEEQAKVTGRNFTEGELEYNGVDEADITSALSDQKVWLPTSADYINAEYGFDSSPITSYVQDKARLCSPSDFALANYSCLSTMSSYTTPARQNGGTVQYWTSSAGSTSSGACNAGYRGSVSGSYVKLEFYAARPALLFNLAG</sequence>
<protein>
    <submittedName>
        <fullName evidence="2">Uncharacterized protein</fullName>
    </submittedName>
</protein>
<proteinExistence type="predicted"/>
<feature type="signal peptide" evidence="1">
    <location>
        <begin position="1"/>
        <end position="27"/>
    </location>
</feature>
<accession>A0A9D1NDP5</accession>
<name>A0A9D1NDP5_9FIRM</name>
<dbReference type="Proteomes" id="UP000886861">
    <property type="component" value="Unassembled WGS sequence"/>
</dbReference>
<organism evidence="2 3">
    <name type="scientific">Candidatus Caccopulliclostridium gallistercoris</name>
    <dbReference type="NCBI Taxonomy" id="2840719"/>
    <lineage>
        <taxon>Bacteria</taxon>
        <taxon>Bacillati</taxon>
        <taxon>Bacillota</taxon>
        <taxon>Clostridia</taxon>
        <taxon>Candidatus Caccopulliclostridium</taxon>
    </lineage>
</organism>
<evidence type="ECO:0000256" key="1">
    <source>
        <dbReference type="SAM" id="SignalP"/>
    </source>
</evidence>
<gene>
    <name evidence="2" type="ORF">IAA62_01570</name>
</gene>
<reference evidence="2" key="2">
    <citation type="journal article" date="2021" name="PeerJ">
        <title>Extensive microbial diversity within the chicken gut microbiome revealed by metagenomics and culture.</title>
        <authorList>
            <person name="Gilroy R."/>
            <person name="Ravi A."/>
            <person name="Getino M."/>
            <person name="Pursley I."/>
            <person name="Horton D.L."/>
            <person name="Alikhan N.F."/>
            <person name="Baker D."/>
            <person name="Gharbi K."/>
            <person name="Hall N."/>
            <person name="Watson M."/>
            <person name="Adriaenssens E.M."/>
            <person name="Foster-Nyarko E."/>
            <person name="Jarju S."/>
            <person name="Secka A."/>
            <person name="Antonio M."/>
            <person name="Oren A."/>
            <person name="Chaudhuri R.R."/>
            <person name="La Ragione R."/>
            <person name="Hildebrand F."/>
            <person name="Pallen M.J."/>
        </authorList>
    </citation>
    <scope>NUCLEOTIDE SEQUENCE</scope>
    <source>
        <strain evidence="2">CHK186-9395</strain>
    </source>
</reference>
<dbReference type="AlphaFoldDB" id="A0A9D1NDP5"/>
<reference evidence="2" key="1">
    <citation type="submission" date="2020-10" db="EMBL/GenBank/DDBJ databases">
        <authorList>
            <person name="Gilroy R."/>
        </authorList>
    </citation>
    <scope>NUCLEOTIDE SEQUENCE</scope>
    <source>
        <strain evidence="2">CHK186-9395</strain>
    </source>
</reference>
<feature type="chain" id="PRO_5038469258" evidence="1">
    <location>
        <begin position="28"/>
        <end position="693"/>
    </location>
</feature>
<evidence type="ECO:0000313" key="2">
    <source>
        <dbReference type="EMBL" id="HIV01228.1"/>
    </source>
</evidence>
<dbReference type="EMBL" id="DVOJ01000006">
    <property type="protein sequence ID" value="HIV01228.1"/>
    <property type="molecule type" value="Genomic_DNA"/>
</dbReference>
<comment type="caution">
    <text evidence="2">The sequence shown here is derived from an EMBL/GenBank/DDBJ whole genome shotgun (WGS) entry which is preliminary data.</text>
</comment>
<keyword evidence="1" id="KW-0732">Signal</keyword>
<evidence type="ECO:0000313" key="3">
    <source>
        <dbReference type="Proteomes" id="UP000886861"/>
    </source>
</evidence>